<reference evidence="4" key="1">
    <citation type="submission" date="2016-10" db="EMBL/GenBank/DDBJ databases">
        <authorList>
            <person name="de Groot N.N."/>
        </authorList>
    </citation>
    <scope>NUCLEOTIDE SEQUENCE [LARGE SCALE GENOMIC DNA]</scope>
    <source>
        <strain evidence="4">DSM 28286</strain>
    </source>
</reference>
<name>A0A1I5Y491_9BACT</name>
<comment type="catalytic activity">
    <reaction evidence="1">
        <text>futalosine + H2O = dehypoxanthine futalosine + hypoxanthine</text>
        <dbReference type="Rhea" id="RHEA:25904"/>
        <dbReference type="ChEBI" id="CHEBI:15377"/>
        <dbReference type="ChEBI" id="CHEBI:17368"/>
        <dbReference type="ChEBI" id="CHEBI:58863"/>
        <dbReference type="ChEBI" id="CHEBI:58864"/>
        <dbReference type="EC" id="3.2.2.26"/>
    </reaction>
</comment>
<dbReference type="OrthoDB" id="9788270at2"/>
<dbReference type="GO" id="GO:0009234">
    <property type="term" value="P:menaquinone biosynthetic process"/>
    <property type="evidence" value="ECO:0007669"/>
    <property type="project" value="UniProtKB-UniRule"/>
</dbReference>
<dbReference type="GO" id="GO:0008930">
    <property type="term" value="F:methylthioadenosine nucleosidase activity"/>
    <property type="evidence" value="ECO:0007669"/>
    <property type="project" value="TreeGrafter"/>
</dbReference>
<dbReference type="Gene3D" id="3.40.50.1580">
    <property type="entry name" value="Nucleoside phosphorylase domain"/>
    <property type="match status" value="1"/>
</dbReference>
<dbReference type="UniPathway" id="UPA00079"/>
<feature type="domain" description="Nucleoside phosphorylase" evidence="3">
    <location>
        <begin position="20"/>
        <end position="210"/>
    </location>
</feature>
<sequence length="222" mass="25442">MRVFITAATVGEWMPCFTRLDKLYTEKSRRFKVYFHQSGVGMLASTFSLAKLVLEEKPDLLLQAGLAGCFDTSIDLGKIVAVEKDLAGDIGVEENGKWRDLFNMKLERSNYHPYEKAALPNQHIEKFNLLKLKTVKGITVNEITTRKERIKQLVKKFDPITESMEGAALHYVCRSTGTPFMQIRALSNYVGERDKSKWLMREALDNLNTALIKYIHKLYKMA</sequence>
<dbReference type="PANTHER" id="PTHR46832:SF2">
    <property type="entry name" value="FUTALOSINE HYDROLASE"/>
    <property type="match status" value="1"/>
</dbReference>
<keyword evidence="1" id="KW-0474">Menaquinone biosynthesis</keyword>
<dbReference type="GO" id="GO:0008782">
    <property type="term" value="F:adenosylhomocysteine nucleosidase activity"/>
    <property type="evidence" value="ECO:0007669"/>
    <property type="project" value="TreeGrafter"/>
</dbReference>
<dbReference type="Proteomes" id="UP000199031">
    <property type="component" value="Unassembled WGS sequence"/>
</dbReference>
<organism evidence="4 5">
    <name type="scientific">Parafilimonas terrae</name>
    <dbReference type="NCBI Taxonomy" id="1465490"/>
    <lineage>
        <taxon>Bacteria</taxon>
        <taxon>Pseudomonadati</taxon>
        <taxon>Bacteroidota</taxon>
        <taxon>Chitinophagia</taxon>
        <taxon>Chitinophagales</taxon>
        <taxon>Chitinophagaceae</taxon>
        <taxon>Parafilimonas</taxon>
    </lineage>
</organism>
<keyword evidence="1 4" id="KW-0378">Hydrolase</keyword>
<accession>A0A1I5Y491</accession>
<comment type="function">
    <text evidence="1">Catalyzes the hydrolysis of futalosine (FL) to dehypoxanthine futalosine (DHFL) and hypoxanthine, a step in the biosynthesis of menaquinone (MK, vitamin K2).</text>
</comment>
<gene>
    <name evidence="1" type="primary">mqnB</name>
    <name evidence="4" type="ORF">SAMN05444277_110147</name>
</gene>
<comment type="similarity">
    <text evidence="1">Belongs to the PNP/UDP phosphorylase family. Futalosine hydrolase subfamily.</text>
</comment>
<evidence type="ECO:0000256" key="2">
    <source>
        <dbReference type="NCBIfam" id="TIGR03664"/>
    </source>
</evidence>
<dbReference type="SUPFAM" id="SSF53167">
    <property type="entry name" value="Purine and uridine phosphorylases"/>
    <property type="match status" value="1"/>
</dbReference>
<dbReference type="STRING" id="1465490.SAMN05444277_110147"/>
<evidence type="ECO:0000313" key="5">
    <source>
        <dbReference type="Proteomes" id="UP000199031"/>
    </source>
</evidence>
<keyword evidence="5" id="KW-1185">Reference proteome</keyword>
<evidence type="ECO:0000259" key="3">
    <source>
        <dbReference type="Pfam" id="PF01048"/>
    </source>
</evidence>
<evidence type="ECO:0000313" key="4">
    <source>
        <dbReference type="EMBL" id="SFQ38920.1"/>
    </source>
</evidence>
<proteinExistence type="inferred from homology"/>
<dbReference type="PANTHER" id="PTHR46832">
    <property type="entry name" value="5'-METHYLTHIOADENOSINE/S-ADENOSYLHOMOCYSTEINE NUCLEOSIDASE"/>
    <property type="match status" value="1"/>
</dbReference>
<dbReference type="HAMAP" id="MF_00991">
    <property type="entry name" value="MqnB"/>
    <property type="match status" value="1"/>
</dbReference>
<dbReference type="EMBL" id="FOXQ01000010">
    <property type="protein sequence ID" value="SFQ38920.1"/>
    <property type="molecule type" value="Genomic_DNA"/>
</dbReference>
<protein>
    <recommendedName>
        <fullName evidence="1 2">Futalosine hydrolase</fullName>
        <shortName evidence="1">FL hydrolase</shortName>
        <ecNumber evidence="1 2">3.2.2.26</ecNumber>
    </recommendedName>
    <alternativeName>
        <fullName evidence="1">Futalosine nucleosidase</fullName>
    </alternativeName>
    <alternativeName>
        <fullName evidence="1">Menaquinone biosynthetic enzyme MqnB</fullName>
    </alternativeName>
</protein>
<dbReference type="InterPro" id="IPR000845">
    <property type="entry name" value="Nucleoside_phosphorylase_d"/>
</dbReference>
<dbReference type="RefSeq" id="WP_090660702.1">
    <property type="nucleotide sequence ID" value="NZ_FOXQ01000010.1"/>
</dbReference>
<dbReference type="GO" id="GO:0019284">
    <property type="term" value="P:L-methionine salvage from S-adenosylmethionine"/>
    <property type="evidence" value="ECO:0007669"/>
    <property type="project" value="TreeGrafter"/>
</dbReference>
<comment type="pathway">
    <text evidence="1">Quinol/quinone metabolism; menaquinone biosynthesis.</text>
</comment>
<dbReference type="NCBIfam" id="TIGR03664">
    <property type="entry name" value="fut_nucase"/>
    <property type="match status" value="1"/>
</dbReference>
<dbReference type="Pfam" id="PF01048">
    <property type="entry name" value="PNP_UDP_1"/>
    <property type="match status" value="1"/>
</dbReference>
<dbReference type="InterPro" id="IPR035994">
    <property type="entry name" value="Nucleoside_phosphorylase_sf"/>
</dbReference>
<dbReference type="GO" id="GO:0009116">
    <property type="term" value="P:nucleoside metabolic process"/>
    <property type="evidence" value="ECO:0007669"/>
    <property type="project" value="InterPro"/>
</dbReference>
<dbReference type="EC" id="3.2.2.26" evidence="1 2"/>
<dbReference type="InterPro" id="IPR019963">
    <property type="entry name" value="FL_hydrolase_MqnB"/>
</dbReference>
<dbReference type="AlphaFoldDB" id="A0A1I5Y491"/>
<dbReference type="GO" id="GO:0005829">
    <property type="term" value="C:cytosol"/>
    <property type="evidence" value="ECO:0007669"/>
    <property type="project" value="TreeGrafter"/>
</dbReference>
<evidence type="ECO:0000256" key="1">
    <source>
        <dbReference type="HAMAP-Rule" id="MF_00991"/>
    </source>
</evidence>